<dbReference type="Pfam" id="PF00512">
    <property type="entry name" value="HisKA"/>
    <property type="match status" value="1"/>
</dbReference>
<dbReference type="Pfam" id="PF08447">
    <property type="entry name" value="PAS_3"/>
    <property type="match status" value="2"/>
</dbReference>
<gene>
    <name evidence="10" type="ORF">FAK_09580</name>
</gene>
<organism evidence="10 11">
    <name type="scientific">Desulfoferula mesophila</name>
    <dbReference type="NCBI Taxonomy" id="3058419"/>
    <lineage>
        <taxon>Bacteria</taxon>
        <taxon>Pseudomonadati</taxon>
        <taxon>Thermodesulfobacteriota</taxon>
        <taxon>Desulfarculia</taxon>
        <taxon>Desulfarculales</taxon>
        <taxon>Desulfarculaceae</taxon>
        <taxon>Desulfoferula</taxon>
    </lineage>
</organism>
<dbReference type="Pfam" id="PF02518">
    <property type="entry name" value="HATPase_c"/>
    <property type="match status" value="1"/>
</dbReference>
<dbReference type="Gene3D" id="3.40.50.2300">
    <property type="match status" value="1"/>
</dbReference>
<protein>
    <recommendedName>
        <fullName evidence="2">histidine kinase</fullName>
        <ecNumber evidence="2">2.7.13.3</ecNumber>
    </recommendedName>
</protein>
<accession>A0AAU9EYP5</accession>
<keyword evidence="5" id="KW-0418">Kinase</keyword>
<dbReference type="InterPro" id="IPR052162">
    <property type="entry name" value="Sensor_kinase/Photoreceptor"/>
</dbReference>
<dbReference type="KEGG" id="dmp:FAK_09580"/>
<dbReference type="InterPro" id="IPR013655">
    <property type="entry name" value="PAS_fold_3"/>
</dbReference>
<dbReference type="InterPro" id="IPR011006">
    <property type="entry name" value="CheY-like_superfamily"/>
</dbReference>
<evidence type="ECO:0000313" key="11">
    <source>
        <dbReference type="Proteomes" id="UP001366166"/>
    </source>
</evidence>
<sequence length="1078" mass="120949">MKKIRKPAYEELEQLLAEYEQILDVIRRGEVDAIVTQGQPILLRPHELQKKLSESQAALMEAQTIAKVGNWHYDLAADQSVWSEEMFHIHGLDPEQGVPTWEEYREFIHPEDLPRLSQTFSTMLGGMPSRRGEYRIVRRDGSTAWVEGIVRSVKSQKGDVLHLVGTLQDLTERKLAEQALAQSEEKYRSLFRSIRDAIIISDNNRKIVDCNPAFTAIFGYTLEEIIGKEVSLVYRDRDEFRRMNHEIKRHYGESYFLQQFNMLRKNGDAFPAEISMHFLRSDDNAIAGTIGILRDVSERQKAERALAESEKNFRTVFENAPEGMSLLNREQQFIEVNQRLCDILGYSEQELLGKTFNEFTHPDDRQPSHERWDKLISNKATRTGAEKRYIKKNGETLWVQISNTVLYDEQGNIKFIIGHLHDINERIIYQRELIRERDLSQKYLDTAGVILLALGKDGRIEMINRQGCLLLGCEMNEIIGWDWFANFIPEDDRPRVRAAFDDIMAGMLNLHAYEEGRVTSLYGEQRHIRWFNTTIKDAEGNITGTLSSGEDITEKIQDRETINRLAAIVESSQDAIFGKDLNGVITSWNAAAERIYGYTAAEVIGQSTSLLIPEDRMGEVEYILATIKQGKAARIQETVRKCKDGSLIDMSLSVSPVEDGQGNIVGSATIAHPITEIKKAQQERQRLETQLRQAQKMEAIGTLAGGIAHDFNNILAVIMGYSGLVLDDLPPDSPAAESINTVIDAATRAKELTYQILSFSRQTEHQKVAMDLVPLIKESLKMLRATLPATIKLEQRLIPGDSGQVLADPVQIQQILMNLCTNAAQAMEDSNGILGVGLEMLDLDDVAVSGYVGLKPGNYLRLSITDTGMGIDEKDLERIFDPFFTTKDVGKGTGMGLPVVHGIVRDHGGFIAVESEPGRGTTFNVYLPVVAQGAPSEEPAVTQETPGGSESIAFVDDEPDLVDIGKRALSRLGYEVTCFTSSREALQAICANPDKYDLLVTDYTMPEMTGVQLAREVLEARPDIPIIICTGYPERLDTAADRGFKISELIMKPLVPSEISRVVRAVLDESKREVADRK</sequence>
<dbReference type="SMART" id="SM00388">
    <property type="entry name" value="HisKA"/>
    <property type="match status" value="1"/>
</dbReference>
<dbReference type="SMART" id="SM00387">
    <property type="entry name" value="HATPase_c"/>
    <property type="match status" value="1"/>
</dbReference>
<dbReference type="CDD" id="cd00156">
    <property type="entry name" value="REC"/>
    <property type="match status" value="1"/>
</dbReference>
<dbReference type="SMART" id="SM00091">
    <property type="entry name" value="PAS"/>
    <property type="match status" value="5"/>
</dbReference>
<dbReference type="EC" id="2.7.13.3" evidence="2"/>
<dbReference type="AlphaFoldDB" id="A0AAU9EYP5"/>
<evidence type="ECO:0000259" key="6">
    <source>
        <dbReference type="SMART" id="SM00091"/>
    </source>
</evidence>
<evidence type="ECO:0000256" key="1">
    <source>
        <dbReference type="ARBA" id="ARBA00000085"/>
    </source>
</evidence>
<dbReference type="RefSeq" id="WP_338605625.1">
    <property type="nucleotide sequence ID" value="NZ_AP028679.1"/>
</dbReference>
<dbReference type="PANTHER" id="PTHR43304">
    <property type="entry name" value="PHYTOCHROME-LIKE PROTEIN CPH1"/>
    <property type="match status" value="1"/>
</dbReference>
<evidence type="ECO:0000259" key="7">
    <source>
        <dbReference type="SMART" id="SM00387"/>
    </source>
</evidence>
<dbReference type="Proteomes" id="UP001366166">
    <property type="component" value="Chromosome"/>
</dbReference>
<dbReference type="InterPro" id="IPR000014">
    <property type="entry name" value="PAS"/>
</dbReference>
<evidence type="ECO:0000313" key="10">
    <source>
        <dbReference type="EMBL" id="BEQ13892.1"/>
    </source>
</evidence>
<dbReference type="NCBIfam" id="TIGR00229">
    <property type="entry name" value="sensory_box"/>
    <property type="match status" value="5"/>
</dbReference>
<evidence type="ECO:0000259" key="8">
    <source>
        <dbReference type="SMART" id="SM00388"/>
    </source>
</evidence>
<proteinExistence type="predicted"/>
<feature type="domain" description="PAS" evidence="6">
    <location>
        <begin position="438"/>
        <end position="505"/>
    </location>
</feature>
<dbReference type="SMART" id="SM00448">
    <property type="entry name" value="REC"/>
    <property type="match status" value="1"/>
</dbReference>
<feature type="domain" description="Signal transduction histidine kinase dimerisation/phosphoacceptor" evidence="8">
    <location>
        <begin position="699"/>
        <end position="765"/>
    </location>
</feature>
<dbReference type="InterPro" id="IPR004358">
    <property type="entry name" value="Sig_transdc_His_kin-like_C"/>
</dbReference>
<evidence type="ECO:0000256" key="3">
    <source>
        <dbReference type="ARBA" id="ARBA00022553"/>
    </source>
</evidence>
<feature type="domain" description="PAS" evidence="6">
    <location>
        <begin position="185"/>
        <end position="252"/>
    </location>
</feature>
<reference evidence="11" key="1">
    <citation type="journal article" date="2023" name="Arch. Microbiol.">
        <title>Desulfoferula mesophilus gen. nov. sp. nov., a mesophilic sulfate-reducing bacterium isolated from a brackish lake sediment.</title>
        <authorList>
            <person name="Watanabe T."/>
            <person name="Yabe T."/>
            <person name="Tsuji J.M."/>
            <person name="Fukui M."/>
        </authorList>
    </citation>
    <scope>NUCLEOTIDE SEQUENCE [LARGE SCALE GENOMIC DNA]</scope>
    <source>
        <strain evidence="11">12FAK</strain>
    </source>
</reference>
<dbReference type="SMART" id="SM00086">
    <property type="entry name" value="PAC"/>
    <property type="match status" value="5"/>
</dbReference>
<feature type="domain" description="PAS" evidence="6">
    <location>
        <begin position="563"/>
        <end position="629"/>
    </location>
</feature>
<comment type="catalytic activity">
    <reaction evidence="1">
        <text>ATP + protein L-histidine = ADP + protein N-phospho-L-histidine.</text>
        <dbReference type="EC" id="2.7.13.3"/>
    </reaction>
</comment>
<dbReference type="PRINTS" id="PR00344">
    <property type="entry name" value="BCTRLSENSOR"/>
</dbReference>
<evidence type="ECO:0000256" key="5">
    <source>
        <dbReference type="ARBA" id="ARBA00022777"/>
    </source>
</evidence>
<dbReference type="Pfam" id="PF08448">
    <property type="entry name" value="PAS_4"/>
    <property type="match status" value="1"/>
</dbReference>
<evidence type="ECO:0000259" key="9">
    <source>
        <dbReference type="SMART" id="SM00448"/>
    </source>
</evidence>
<dbReference type="GO" id="GO:0006355">
    <property type="term" value="P:regulation of DNA-templated transcription"/>
    <property type="evidence" value="ECO:0007669"/>
    <property type="project" value="InterPro"/>
</dbReference>
<dbReference type="InterPro" id="IPR001610">
    <property type="entry name" value="PAC"/>
</dbReference>
<keyword evidence="11" id="KW-1185">Reference proteome</keyword>
<dbReference type="InterPro" id="IPR003661">
    <property type="entry name" value="HisK_dim/P_dom"/>
</dbReference>
<dbReference type="InterPro" id="IPR036890">
    <property type="entry name" value="HATPase_C_sf"/>
</dbReference>
<dbReference type="SUPFAM" id="SSF55785">
    <property type="entry name" value="PYP-like sensor domain (PAS domain)"/>
    <property type="match status" value="5"/>
</dbReference>
<dbReference type="InterPro" id="IPR013656">
    <property type="entry name" value="PAS_4"/>
</dbReference>
<feature type="domain" description="PAS" evidence="6">
    <location>
        <begin position="311"/>
        <end position="377"/>
    </location>
</feature>
<dbReference type="InterPro" id="IPR013767">
    <property type="entry name" value="PAS_fold"/>
</dbReference>
<dbReference type="CDD" id="cd00130">
    <property type="entry name" value="PAS"/>
    <property type="match status" value="5"/>
</dbReference>
<dbReference type="SUPFAM" id="SSF52172">
    <property type="entry name" value="CheY-like"/>
    <property type="match status" value="1"/>
</dbReference>
<dbReference type="Gene3D" id="2.10.70.100">
    <property type="match status" value="1"/>
</dbReference>
<evidence type="ECO:0000256" key="2">
    <source>
        <dbReference type="ARBA" id="ARBA00012438"/>
    </source>
</evidence>
<dbReference type="CDD" id="cd00082">
    <property type="entry name" value="HisKA"/>
    <property type="match status" value="1"/>
</dbReference>
<evidence type="ECO:0000256" key="4">
    <source>
        <dbReference type="ARBA" id="ARBA00022679"/>
    </source>
</evidence>
<keyword evidence="3" id="KW-0597">Phosphoprotein</keyword>
<dbReference type="SUPFAM" id="SSF47384">
    <property type="entry name" value="Homodimeric domain of signal transducing histidine kinase"/>
    <property type="match status" value="1"/>
</dbReference>
<dbReference type="Gene3D" id="3.30.565.10">
    <property type="entry name" value="Histidine kinase-like ATPase, C-terminal domain"/>
    <property type="match status" value="1"/>
</dbReference>
<feature type="domain" description="Histidine kinase/HSP90-like ATPase" evidence="7">
    <location>
        <begin position="807"/>
        <end position="931"/>
    </location>
</feature>
<feature type="domain" description="PAS" evidence="6">
    <location>
        <begin position="54"/>
        <end position="125"/>
    </location>
</feature>
<dbReference type="PANTHER" id="PTHR43304:SF1">
    <property type="entry name" value="PAC DOMAIN-CONTAINING PROTEIN"/>
    <property type="match status" value="1"/>
</dbReference>
<feature type="domain" description="Response regulatory" evidence="9">
    <location>
        <begin position="950"/>
        <end position="1063"/>
    </location>
</feature>
<dbReference type="SUPFAM" id="SSF55874">
    <property type="entry name" value="ATPase domain of HSP90 chaperone/DNA topoisomerase II/histidine kinase"/>
    <property type="match status" value="1"/>
</dbReference>
<dbReference type="Pfam" id="PF00989">
    <property type="entry name" value="PAS"/>
    <property type="match status" value="1"/>
</dbReference>
<dbReference type="Pfam" id="PF13426">
    <property type="entry name" value="PAS_9"/>
    <property type="match status" value="1"/>
</dbReference>
<dbReference type="InterPro" id="IPR035965">
    <property type="entry name" value="PAS-like_dom_sf"/>
</dbReference>
<dbReference type="InterPro" id="IPR001789">
    <property type="entry name" value="Sig_transdc_resp-reg_receiver"/>
</dbReference>
<dbReference type="EMBL" id="AP028679">
    <property type="protein sequence ID" value="BEQ13892.1"/>
    <property type="molecule type" value="Genomic_DNA"/>
</dbReference>
<dbReference type="InterPro" id="IPR003594">
    <property type="entry name" value="HATPase_dom"/>
</dbReference>
<dbReference type="InterPro" id="IPR036097">
    <property type="entry name" value="HisK_dim/P_sf"/>
</dbReference>
<name>A0AAU9EYP5_9BACT</name>
<dbReference type="Gene3D" id="1.10.287.130">
    <property type="match status" value="1"/>
</dbReference>
<dbReference type="Gene3D" id="3.30.450.20">
    <property type="entry name" value="PAS domain"/>
    <property type="match status" value="5"/>
</dbReference>
<dbReference type="Pfam" id="PF00072">
    <property type="entry name" value="Response_reg"/>
    <property type="match status" value="1"/>
</dbReference>
<keyword evidence="4" id="KW-0808">Transferase</keyword>
<dbReference type="GO" id="GO:0000155">
    <property type="term" value="F:phosphorelay sensor kinase activity"/>
    <property type="evidence" value="ECO:0007669"/>
    <property type="project" value="InterPro"/>
</dbReference>